<protein>
    <submittedName>
        <fullName evidence="2">Uncharacterized protein</fullName>
    </submittedName>
</protein>
<dbReference type="AlphaFoldDB" id="S2LCK9"/>
<dbReference type="RefSeq" id="WP_016416405.1">
    <property type="nucleotide sequence ID" value="NZ_AUAB01000002.1"/>
</dbReference>
<feature type="transmembrane region" description="Helical" evidence="1">
    <location>
        <begin position="20"/>
        <end position="40"/>
    </location>
</feature>
<keyword evidence="1" id="KW-0812">Transmembrane</keyword>
<accession>S2LCK9</accession>
<comment type="caution">
    <text evidence="2">The sequence shown here is derived from an EMBL/GenBank/DDBJ whole genome shotgun (WGS) entry which is preliminary data.</text>
</comment>
<keyword evidence="1" id="KW-1133">Transmembrane helix</keyword>
<keyword evidence="3" id="KW-1185">Reference proteome</keyword>
<dbReference type="EMBL" id="ASTJ01000024">
    <property type="protein sequence ID" value="EPC02481.1"/>
    <property type="molecule type" value="Genomic_DNA"/>
</dbReference>
<organism evidence="2 3">
    <name type="scientific">Litchfieldella anticariensis (strain DSM 16096 / CECT 5854 / CIP 108499 / LMG 22089 / FP35)</name>
    <name type="common">Halomonas anticariensis</name>
    <dbReference type="NCBI Taxonomy" id="1121939"/>
    <lineage>
        <taxon>Bacteria</taxon>
        <taxon>Pseudomonadati</taxon>
        <taxon>Pseudomonadota</taxon>
        <taxon>Gammaproteobacteria</taxon>
        <taxon>Oceanospirillales</taxon>
        <taxon>Halomonadaceae</taxon>
        <taxon>Litchfieldella</taxon>
    </lineage>
</organism>
<keyword evidence="1" id="KW-0472">Membrane</keyword>
<reference evidence="2 3" key="1">
    <citation type="journal article" date="2013" name="Genome Announc.">
        <title>Draft genome sequence of the moderately halophilic gammaproteobacterium Halomonas anticariensis FP35.</title>
        <authorList>
            <person name="Tahrioui A."/>
            <person name="Quesada E."/>
            <person name="Llamas I."/>
        </authorList>
    </citation>
    <scope>NUCLEOTIDE SEQUENCE [LARGE SCALE GENOMIC DNA]</scope>
    <source>
        <strain evidence="3">DSM 16096 / CECT 5854 / LMG 22089 / FP35</strain>
    </source>
</reference>
<evidence type="ECO:0000313" key="2">
    <source>
        <dbReference type="EMBL" id="EPC02481.1"/>
    </source>
</evidence>
<evidence type="ECO:0000313" key="3">
    <source>
        <dbReference type="Proteomes" id="UP000014463"/>
    </source>
</evidence>
<dbReference type="Proteomes" id="UP000014463">
    <property type="component" value="Unassembled WGS sequence"/>
</dbReference>
<dbReference type="OrthoDB" id="6869320at2"/>
<gene>
    <name evidence="2" type="ORF">L861_08965</name>
</gene>
<dbReference type="PATRIC" id="fig|1121939.11.peg.1900"/>
<evidence type="ECO:0000256" key="1">
    <source>
        <dbReference type="SAM" id="Phobius"/>
    </source>
</evidence>
<dbReference type="STRING" id="1121939.L861_08965"/>
<sequence length="207" mass="23584">MDWAQLFDLATWIKWINNIFSNTGNTIAAAALLVSFATAWTTRKHGRMSVIPAFSVWASYPSEEDPECAITLSNKGFGPAIVTSMTVWNGKKKIEGRFHNMMQRLIEDAFGGYLVEIVYTSSVEKGHAFGTGDDLLLARFIVSPGLAREDIETFSQFMAPLAFTLKFKDIYGRKWVYAIDEFSGYTYRESMLNPWYLWARFIKGRKI</sequence>
<name>S2LCK9_LITA3</name>
<proteinExistence type="predicted"/>